<reference evidence="1" key="1">
    <citation type="journal article" date="2014" name="Microbiology">
        <title>A 2,4-dichlorophenoxyacetic acid degradation plasmid pM7012 discloses distribution of an unclassified megaplasmid group across bacterial species.</title>
        <authorList>
            <person name="Sakai Y."/>
            <person name="Ogawa N."/>
            <person name="Shimomura Y."/>
            <person name="Fujii T."/>
        </authorList>
    </citation>
    <scope>NUCLEOTIDE SEQUENCE</scope>
    <source>
        <strain evidence="1">M701</strain>
    </source>
</reference>
<proteinExistence type="predicted"/>
<name>V5YPM4_9BURK</name>
<keyword evidence="1" id="KW-0614">Plasmid</keyword>
<dbReference type="EMBL" id="AB853026">
    <property type="protein sequence ID" value="BAO18891.1"/>
    <property type="molecule type" value="Genomic_DNA"/>
</dbReference>
<accession>V5YPM4</accession>
<evidence type="ECO:0000313" key="1">
    <source>
        <dbReference type="EMBL" id="BAO18891.1"/>
    </source>
</evidence>
<dbReference type="AlphaFoldDB" id="V5YPM4"/>
<geneLocation type="plasmid" evidence="1">
    <name>pM7012</name>
</geneLocation>
<protein>
    <submittedName>
        <fullName evidence="1">Uncharacterized protein</fullName>
    </submittedName>
</protein>
<dbReference type="RefSeq" id="WP_023842434.1">
    <property type="nucleotide sequence ID" value="NC_022995.1"/>
</dbReference>
<sequence length="71" mass="7765">MSLTKKQIDKAARLYSLAIVANADSGGAENELETDVMDRSREFATAALARLGYDRFDLVTIQQCIDAARKG</sequence>
<reference evidence="1" key="2">
    <citation type="submission" date="2024-06" db="EMBL/GenBank/DDBJ databases">
        <authorList>
            <person name="Sakai Y."/>
            <person name="Fujii T."/>
        </authorList>
    </citation>
    <scope>NUCLEOTIDE SEQUENCE</scope>
    <source>
        <strain evidence="1">M701</strain>
        <plasmid evidence="1">pM7012</plasmid>
    </source>
</reference>
<organism evidence="1">
    <name type="scientific">Burkholderia sp. M701</name>
    <dbReference type="NCBI Taxonomy" id="326454"/>
    <lineage>
        <taxon>Bacteria</taxon>
        <taxon>Pseudomonadati</taxon>
        <taxon>Pseudomonadota</taxon>
        <taxon>Betaproteobacteria</taxon>
        <taxon>Burkholderiales</taxon>
        <taxon>Burkholderiaceae</taxon>
        <taxon>Burkholderia</taxon>
    </lineage>
</organism>